<name>A0A3B0Z7R4_9ZZZZ</name>
<gene>
    <name evidence="1" type="ORF">MNBD_GAMMA12-1443</name>
</gene>
<evidence type="ECO:0008006" key="2">
    <source>
        <dbReference type="Google" id="ProtNLM"/>
    </source>
</evidence>
<reference evidence="1" key="1">
    <citation type="submission" date="2018-06" db="EMBL/GenBank/DDBJ databases">
        <authorList>
            <person name="Zhirakovskaya E."/>
        </authorList>
    </citation>
    <scope>NUCLEOTIDE SEQUENCE</scope>
</reference>
<dbReference type="PANTHER" id="PTHR10948:SF23">
    <property type="entry name" value="TRANSPOSASE INSI FOR INSERTION SEQUENCE ELEMENT IS30A-RELATED"/>
    <property type="match status" value="1"/>
</dbReference>
<dbReference type="GO" id="GO:0032196">
    <property type="term" value="P:transposition"/>
    <property type="evidence" value="ECO:0007669"/>
    <property type="project" value="TreeGrafter"/>
</dbReference>
<protein>
    <recommendedName>
        <fullName evidence="2">Integrase catalytic domain-containing protein</fullName>
    </recommendedName>
</protein>
<dbReference type="GO" id="GO:0004803">
    <property type="term" value="F:transposase activity"/>
    <property type="evidence" value="ECO:0007669"/>
    <property type="project" value="TreeGrafter"/>
</dbReference>
<proteinExistence type="predicted"/>
<organism evidence="1">
    <name type="scientific">hydrothermal vent metagenome</name>
    <dbReference type="NCBI Taxonomy" id="652676"/>
    <lineage>
        <taxon>unclassified sequences</taxon>
        <taxon>metagenomes</taxon>
        <taxon>ecological metagenomes</taxon>
    </lineage>
</organism>
<dbReference type="EMBL" id="UOFL01000131">
    <property type="protein sequence ID" value="VAW77424.1"/>
    <property type="molecule type" value="Genomic_DNA"/>
</dbReference>
<sequence length="94" mass="10786">MRGYIQLTREQRYQIYALMKAEHNQVAIATILGVKMKVIRKTSTCVTNAIIELLTPFKEWVYTLTADNGREFSGHVEIAKELAADFYFAHPFSS</sequence>
<evidence type="ECO:0000313" key="1">
    <source>
        <dbReference type="EMBL" id="VAW77424.1"/>
    </source>
</evidence>
<dbReference type="AlphaFoldDB" id="A0A3B0Z7R4"/>
<dbReference type="PANTHER" id="PTHR10948">
    <property type="entry name" value="TRANSPOSASE"/>
    <property type="match status" value="1"/>
</dbReference>
<dbReference type="GO" id="GO:0005829">
    <property type="term" value="C:cytosol"/>
    <property type="evidence" value="ECO:0007669"/>
    <property type="project" value="TreeGrafter"/>
</dbReference>
<dbReference type="InterPro" id="IPR051917">
    <property type="entry name" value="Transposase-Integrase"/>
</dbReference>
<accession>A0A3B0Z7R4</accession>